<dbReference type="AlphaFoldDB" id="A0A1I1S800"/>
<comment type="miscellaneous">
    <text evidence="3">The basic functional RuBisCO is composed of a large chain homodimer in a 'head-to-tail' conformation. In form I RuBisCO this homodimer is arranged in a barrel-like tetramer with the small subunits forming a tetrameric 'cap' on each end of the 'barrel'.</text>
</comment>
<dbReference type="GO" id="GO:0019253">
    <property type="term" value="P:reductive pentose-phosphate cycle"/>
    <property type="evidence" value="ECO:0007669"/>
    <property type="project" value="UniProtKB-UniRule"/>
</dbReference>
<name>A0A1I1S800_9GAMM</name>
<dbReference type="CDD" id="cd03527">
    <property type="entry name" value="RuBisCO_small"/>
    <property type="match status" value="1"/>
</dbReference>
<evidence type="ECO:0000259" key="4">
    <source>
        <dbReference type="SMART" id="SM00961"/>
    </source>
</evidence>
<dbReference type="Pfam" id="PF00101">
    <property type="entry name" value="RuBisCO_small"/>
    <property type="match status" value="1"/>
</dbReference>
<feature type="domain" description="Ribulose bisphosphate carboxylase small subunit" evidence="4">
    <location>
        <begin position="15"/>
        <end position="112"/>
    </location>
</feature>
<evidence type="ECO:0000256" key="1">
    <source>
        <dbReference type="ARBA" id="ARBA00022567"/>
    </source>
</evidence>
<keyword evidence="1 3" id="KW-0113">Calvin cycle</keyword>
<evidence type="ECO:0000313" key="5">
    <source>
        <dbReference type="EMBL" id="SFD42527.1"/>
    </source>
</evidence>
<dbReference type="RefSeq" id="WP_093428252.1">
    <property type="nucleotide sequence ID" value="NZ_FOMJ01000005.1"/>
</dbReference>
<proteinExistence type="inferred from homology"/>
<dbReference type="Gene3D" id="3.30.190.10">
    <property type="entry name" value="Ribulose bisphosphate carboxylase, small subunit"/>
    <property type="match status" value="1"/>
</dbReference>
<dbReference type="EMBL" id="FOMJ01000005">
    <property type="protein sequence ID" value="SFD42527.1"/>
    <property type="molecule type" value="Genomic_DNA"/>
</dbReference>
<dbReference type="GO" id="GO:0016984">
    <property type="term" value="F:ribulose-bisphosphate carboxylase activity"/>
    <property type="evidence" value="ECO:0007669"/>
    <property type="project" value="UniProtKB-UniRule"/>
</dbReference>
<reference evidence="5 6" key="1">
    <citation type="submission" date="2016-10" db="EMBL/GenBank/DDBJ databases">
        <authorList>
            <person name="de Groot N.N."/>
        </authorList>
    </citation>
    <scope>NUCLEOTIDE SEQUENCE [LARGE SCALE GENOMIC DNA]</scope>
    <source>
        <strain evidence="5 6">HL3</strain>
    </source>
</reference>
<keyword evidence="6" id="KW-1185">Reference proteome</keyword>
<comment type="function">
    <text evidence="3">RuBisCO catalyzes two reactions: the carboxylation of D-ribulose 1,5-bisphosphate, the primary event in carbon dioxide fixation, as well as the oxidative fragmentation of the pentose substrate. Both reactions occur simultaneously and in competition at the same active site. Although the small subunit is not catalytic it is essential for maximal activity.</text>
</comment>
<evidence type="ECO:0000313" key="6">
    <source>
        <dbReference type="Proteomes" id="UP000198611"/>
    </source>
</evidence>
<evidence type="ECO:0000256" key="2">
    <source>
        <dbReference type="ARBA" id="ARBA00023300"/>
    </source>
</evidence>
<dbReference type="PANTHER" id="PTHR31262">
    <property type="entry name" value="RIBULOSE BISPHOSPHATE CARBOXYLASE SMALL CHAIN 1, CHLOROPLASTIC"/>
    <property type="match status" value="1"/>
</dbReference>
<sequence>MPDFKEMGDYRSRITQETFGFLKALTWDEMHDMVAYIIDQGWVPGIEHETPAEAHGHYWTLWKLPMFGVKDTAPVLEELEACHRAYPEDHVRLVGFDDYTQSLGTAFVVYQGRG</sequence>
<organism evidence="5 6">
    <name type="scientific">Thiohalospira halophila DSM 15071</name>
    <dbReference type="NCBI Taxonomy" id="1123397"/>
    <lineage>
        <taxon>Bacteria</taxon>
        <taxon>Pseudomonadati</taxon>
        <taxon>Pseudomonadota</taxon>
        <taxon>Gammaproteobacteria</taxon>
        <taxon>Thiohalospirales</taxon>
        <taxon>Thiohalospiraceae</taxon>
        <taxon>Thiohalospira</taxon>
    </lineage>
</organism>
<comment type="subunit">
    <text evidence="3">Heterohexadecamer of 8 large and 8 small subunits.</text>
</comment>
<gene>
    <name evidence="3" type="primary">cbbS</name>
    <name evidence="5" type="ORF">SAMN05660831_01604</name>
</gene>
<protein>
    <recommendedName>
        <fullName evidence="3">Ribulose bisphosphate carboxylase small subunit</fullName>
        <shortName evidence="3">RuBisCO small subunit</shortName>
    </recommendedName>
</protein>
<keyword evidence="2 3" id="KW-0120">Carbon dioxide fixation</keyword>
<dbReference type="STRING" id="1123397.SAMN05660831_01604"/>
<dbReference type="InterPro" id="IPR000894">
    <property type="entry name" value="RuBisCO_ssu_dom"/>
</dbReference>
<evidence type="ECO:0000256" key="3">
    <source>
        <dbReference type="HAMAP-Rule" id="MF_00859"/>
    </source>
</evidence>
<dbReference type="InterPro" id="IPR024681">
    <property type="entry name" value="RuBisCO_ssu"/>
</dbReference>
<accession>A0A1I1S800</accession>
<dbReference type="InterPro" id="IPR036385">
    <property type="entry name" value="RuBisCO_ssu_sf"/>
</dbReference>
<comment type="similarity">
    <text evidence="3">Belongs to the RuBisCO small chain family.</text>
</comment>
<dbReference type="SMART" id="SM00961">
    <property type="entry name" value="RuBisCO_small"/>
    <property type="match status" value="1"/>
</dbReference>
<dbReference type="HAMAP" id="MF_00859">
    <property type="entry name" value="RuBisCO_S_bact"/>
    <property type="match status" value="1"/>
</dbReference>
<dbReference type="OrthoDB" id="9788955at2"/>
<dbReference type="Proteomes" id="UP000198611">
    <property type="component" value="Unassembled WGS sequence"/>
</dbReference>
<dbReference type="SUPFAM" id="SSF55239">
    <property type="entry name" value="RuBisCO, small subunit"/>
    <property type="match status" value="1"/>
</dbReference>